<dbReference type="AlphaFoldDB" id="A0A6I5KTL4"/>
<dbReference type="Pfam" id="PF07661">
    <property type="entry name" value="MORN_2"/>
    <property type="match status" value="4"/>
</dbReference>
<name>A0A6I5KTL4_9FLAO</name>
<protein>
    <recommendedName>
        <fullName evidence="4">Toxin-antitoxin system YwqK family antitoxin</fullName>
    </recommendedName>
</protein>
<keyword evidence="3" id="KW-1185">Reference proteome</keyword>
<dbReference type="Gene3D" id="2.20.110.10">
    <property type="entry name" value="Histone H3 K4-specific methyltransferase SET7/9 N-terminal domain"/>
    <property type="match status" value="2"/>
</dbReference>
<dbReference type="EMBL" id="JAAAMI010000006">
    <property type="protein sequence ID" value="NDV44196.1"/>
    <property type="molecule type" value="Genomic_DNA"/>
</dbReference>
<dbReference type="Proteomes" id="UP000468707">
    <property type="component" value="Unassembled WGS sequence"/>
</dbReference>
<keyword evidence="1" id="KW-0732">Signal</keyword>
<evidence type="ECO:0000313" key="3">
    <source>
        <dbReference type="Proteomes" id="UP000468707"/>
    </source>
</evidence>
<reference evidence="2 3" key="1">
    <citation type="submission" date="2020-01" db="EMBL/GenBank/DDBJ databases">
        <title>Muricauda sediminis sp.nov. 40Bstr401.</title>
        <authorList>
            <person name="Xue Z."/>
            <person name="Zhu S."/>
            <person name="Ren N."/>
            <person name="Chen T."/>
            <person name="Chen X."/>
            <person name="Chen J."/>
            <person name="Yang J."/>
        </authorList>
    </citation>
    <scope>NUCLEOTIDE SEQUENCE [LARGE SCALE GENOMIC DNA]</scope>
    <source>
        <strain evidence="2 3">40Bstr401</strain>
    </source>
</reference>
<organism evidence="2 3">
    <name type="scientific">Flagellimonas sediminis</name>
    <dbReference type="NCBI Taxonomy" id="2696468"/>
    <lineage>
        <taxon>Bacteria</taxon>
        <taxon>Pseudomonadati</taxon>
        <taxon>Bacteroidota</taxon>
        <taxon>Flavobacteriia</taxon>
        <taxon>Flavobacteriales</taxon>
        <taxon>Flavobacteriaceae</taxon>
        <taxon>Flagellimonas</taxon>
    </lineage>
</organism>
<dbReference type="RefSeq" id="WP_163635636.1">
    <property type="nucleotide sequence ID" value="NZ_JAAAMI010000006.1"/>
</dbReference>
<feature type="signal peptide" evidence="1">
    <location>
        <begin position="1"/>
        <end position="17"/>
    </location>
</feature>
<comment type="caution">
    <text evidence="2">The sequence shown here is derived from an EMBL/GenBank/DDBJ whole genome shotgun (WGS) entry which is preliminary data.</text>
</comment>
<gene>
    <name evidence="2" type="ORF">GTK07_12745</name>
</gene>
<evidence type="ECO:0000313" key="2">
    <source>
        <dbReference type="EMBL" id="NDV44196.1"/>
    </source>
</evidence>
<dbReference type="PANTHER" id="PTHR33706">
    <property type="entry name" value="MORN VARIANT REPEAT PROTEIN"/>
    <property type="match status" value="1"/>
</dbReference>
<feature type="chain" id="PRO_5026351971" description="Toxin-antitoxin system YwqK family antitoxin" evidence="1">
    <location>
        <begin position="18"/>
        <end position="315"/>
    </location>
</feature>
<accession>A0A6I5KTL4</accession>
<evidence type="ECO:0000256" key="1">
    <source>
        <dbReference type="SAM" id="SignalP"/>
    </source>
</evidence>
<evidence type="ECO:0008006" key="4">
    <source>
        <dbReference type="Google" id="ProtNLM"/>
    </source>
</evidence>
<dbReference type="Gene3D" id="3.90.930.1">
    <property type="match status" value="1"/>
</dbReference>
<dbReference type="InterPro" id="IPR011652">
    <property type="entry name" value="MORN_2"/>
</dbReference>
<sequence>MRPTVLSLFLFCSIALAFGQTDTITYYSSGNIMERVGKVNGVLHGKYTMYSEDGKTNVEGAFENGKHVGEWTQYYNDGNIGRKLTYENDQIIYLKEYGYGKILSEGQILNNQKHGQWKKYFLNEAYLAAKDVQPKIEQIGHFKNGIPHGETKHFNEDGTIGSIIEYNEGNIMSNKSYWANGQLISDCTYINGQLQGKCVSYDEDGRIWIETNYVNDKMDGPYKSYKFGTLHVEGTYKGDLKHGYWKLYESGAGEVTSEGNYSNGVKEGLWKEDERLAAIVEEGYSHSIGEYKNGVKTGEWKYYKGTNNHVKSKFF</sequence>
<proteinExistence type="predicted"/>
<dbReference type="PANTHER" id="PTHR33706:SF1">
    <property type="entry name" value="TPR REPEAT PROTEIN"/>
    <property type="match status" value="1"/>
</dbReference>
<dbReference type="SUPFAM" id="SSF82185">
    <property type="entry name" value="Histone H3 K4-specific methyltransferase SET7/9 N-terminal domain"/>
    <property type="match status" value="3"/>
</dbReference>